<dbReference type="RefSeq" id="WP_125483074.1">
    <property type="nucleotide sequence ID" value="NZ_FCON02000089.1"/>
</dbReference>
<organism evidence="1 2">
    <name type="scientific">Caballeronia choica</name>
    <dbReference type="NCBI Taxonomy" id="326476"/>
    <lineage>
        <taxon>Bacteria</taxon>
        <taxon>Pseudomonadati</taxon>
        <taxon>Pseudomonadota</taxon>
        <taxon>Betaproteobacteria</taxon>
        <taxon>Burkholderiales</taxon>
        <taxon>Burkholderiaceae</taxon>
        <taxon>Caballeronia</taxon>
    </lineage>
</organism>
<gene>
    <name evidence="1" type="ORF">AWB68_05783</name>
</gene>
<reference evidence="1" key="1">
    <citation type="submission" date="2016-01" db="EMBL/GenBank/DDBJ databases">
        <authorList>
            <person name="Peeters C."/>
        </authorList>
    </citation>
    <scope>NUCLEOTIDE SEQUENCE [LARGE SCALE GENOMIC DNA]</scope>
    <source>
        <strain evidence="1">LMG 22940</strain>
    </source>
</reference>
<comment type="caution">
    <text evidence="1">The sequence shown here is derived from an EMBL/GenBank/DDBJ whole genome shotgun (WGS) entry which is preliminary data.</text>
</comment>
<dbReference type="AlphaFoldDB" id="A0A158KG47"/>
<dbReference type="Proteomes" id="UP000054770">
    <property type="component" value="Unassembled WGS sequence"/>
</dbReference>
<protein>
    <submittedName>
        <fullName evidence="1">Uncharacterized protein</fullName>
    </submittedName>
</protein>
<proteinExistence type="predicted"/>
<accession>A0A158KG47</accession>
<evidence type="ECO:0000313" key="2">
    <source>
        <dbReference type="Proteomes" id="UP000054770"/>
    </source>
</evidence>
<sequence length="219" mass="24717">MSGEIYEIEPKNKTSLVEFSDLLHKSGLLEKFDFRQLPVPVLYFRNEFLEYIAQHGLFSLYHFSTAVEDVTSPSMKINEIEKVIAKFLSHLDGAKRIVIIDPYFYRKSKTVDVPAIFKSLLFGFSSVLEEIVFVTNGRKNETGVEMHAAVKALRAGATIKEFVTEEFHDRYWIDPDKNTGIVMGTSLNGLGSKIALIDKLRDDDVAEIIRLAKALGAPL</sequence>
<keyword evidence="2" id="KW-1185">Reference proteome</keyword>
<dbReference type="OrthoDB" id="7063626at2"/>
<name>A0A158KG47_9BURK</name>
<evidence type="ECO:0000313" key="1">
    <source>
        <dbReference type="EMBL" id="SAL80102.1"/>
    </source>
</evidence>
<dbReference type="EMBL" id="FCON02000089">
    <property type="protein sequence ID" value="SAL80102.1"/>
    <property type="molecule type" value="Genomic_DNA"/>
</dbReference>